<dbReference type="AlphaFoldDB" id="A0A382SRM7"/>
<feature type="region of interest" description="Disordered" evidence="1">
    <location>
        <begin position="15"/>
        <end position="34"/>
    </location>
</feature>
<proteinExistence type="predicted"/>
<name>A0A382SRM7_9ZZZZ</name>
<accession>A0A382SRM7</accession>
<feature type="non-terminal residue" evidence="2">
    <location>
        <position position="1"/>
    </location>
</feature>
<dbReference type="EMBL" id="UINC01131100">
    <property type="protein sequence ID" value="SVD12600.1"/>
    <property type="molecule type" value="Genomic_DNA"/>
</dbReference>
<protein>
    <recommendedName>
        <fullName evidence="3">t-SNARE coiled-coil homology domain-containing protein</fullName>
    </recommendedName>
</protein>
<reference evidence="2" key="1">
    <citation type="submission" date="2018-05" db="EMBL/GenBank/DDBJ databases">
        <authorList>
            <person name="Lanie J.A."/>
            <person name="Ng W.-L."/>
            <person name="Kazmierczak K.M."/>
            <person name="Andrzejewski T.M."/>
            <person name="Davidsen T.M."/>
            <person name="Wayne K.J."/>
            <person name="Tettelin H."/>
            <person name="Glass J.I."/>
            <person name="Rusch D."/>
            <person name="Podicherti R."/>
            <person name="Tsui H.-C.T."/>
            <person name="Winkler M.E."/>
        </authorList>
    </citation>
    <scope>NUCLEOTIDE SEQUENCE</scope>
</reference>
<organism evidence="2">
    <name type="scientific">marine metagenome</name>
    <dbReference type="NCBI Taxonomy" id="408172"/>
    <lineage>
        <taxon>unclassified sequences</taxon>
        <taxon>metagenomes</taxon>
        <taxon>ecological metagenomes</taxon>
    </lineage>
</organism>
<sequence>NNILQEVDETNNEINSATDNLPMYDSNESTRSHLSNAEQSINNIEDMLLDLESVYNRRIGQYTK</sequence>
<evidence type="ECO:0000256" key="1">
    <source>
        <dbReference type="SAM" id="MobiDB-lite"/>
    </source>
</evidence>
<evidence type="ECO:0008006" key="3">
    <source>
        <dbReference type="Google" id="ProtNLM"/>
    </source>
</evidence>
<evidence type="ECO:0000313" key="2">
    <source>
        <dbReference type="EMBL" id="SVD12600.1"/>
    </source>
</evidence>
<gene>
    <name evidence="2" type="ORF">METZ01_LOCUS365454</name>
</gene>